<evidence type="ECO:0000313" key="1">
    <source>
        <dbReference type="EMBL" id="PJI91851.1"/>
    </source>
</evidence>
<protein>
    <submittedName>
        <fullName evidence="1">Uncharacterized protein</fullName>
    </submittedName>
</protein>
<keyword evidence="2" id="KW-1185">Reference proteome</keyword>
<gene>
    <name evidence="1" type="ORF">BC777_0692</name>
</gene>
<sequence>MTLQQSTIFDTNDEFSWESIQTTVDTDTGLVVSTRTLFDIGNEVIATFENGILVRDINLGTIETVGFTNRFTEYDMSGQPTSIGTVYADDLRVTESFENGIRTQTLLQDGFFGDGAKPWAEITLTHDAEGNIATRTTKLDNGLISLDIFLQGVSETRYDYSQTKNWDFIDTTFDGNGARISENVVYDNGVVQMTDFSDGVRISSERDDIADVFSWETITTLFDFGGAISERETIFDDGVTKFEEFDNGIRTSMTQFDNVGFDGVPAPDGGAKTWQEIYTSYDENGEIDTRETIFDDGVTKFEEFDNGVRASTTQFDNVGFDGVPAPDGGAKTWQEIYTSYDENGEIDTRETVFDNGVTKFEEFDNGVRASTTQFDNVGFDGVPAPDGGAKTWQEIYTSYDENGEIDTRETVFDNGVTKFEEFDNGVRASTTQFDNVGFDGVPAPDGGAKTWQEIYTSYDENGEIDIRETVFDNGLHKLEVFDAGQKYFMAQADVDDIKSWDEILTEYDQNGQITQRTTTFDDGGEKFEEFDAGQRVSTIQQDTFNFKNWDTQQTVYDDNGNVSFKGIEFDDSGATFEIFDAGVLTAFLEFDSEGLHDPNSENWAARLTEYGADGPVTTSYDNPLDLSPEYFEYLLFDFA</sequence>
<name>A0A2M8WLP7_9RHOB</name>
<dbReference type="OrthoDB" id="7792994at2"/>
<accession>A0A2M8WLP7</accession>
<evidence type="ECO:0000313" key="2">
    <source>
        <dbReference type="Proteomes" id="UP000228531"/>
    </source>
</evidence>
<comment type="caution">
    <text evidence="1">The sequence shown here is derived from an EMBL/GenBank/DDBJ whole genome shotgun (WGS) entry which is preliminary data.</text>
</comment>
<dbReference type="Proteomes" id="UP000228531">
    <property type="component" value="Unassembled WGS sequence"/>
</dbReference>
<organism evidence="1 2">
    <name type="scientific">Yoonia maricola</name>
    <dbReference type="NCBI Taxonomy" id="420999"/>
    <lineage>
        <taxon>Bacteria</taxon>
        <taxon>Pseudomonadati</taxon>
        <taxon>Pseudomonadota</taxon>
        <taxon>Alphaproteobacteria</taxon>
        <taxon>Rhodobacterales</taxon>
        <taxon>Paracoccaceae</taxon>
        <taxon>Yoonia</taxon>
    </lineage>
</organism>
<reference evidence="1 2" key="1">
    <citation type="submission" date="2017-11" db="EMBL/GenBank/DDBJ databases">
        <title>Genomic Encyclopedia of Archaeal and Bacterial Type Strains, Phase II (KMG-II): From Individual Species to Whole Genera.</title>
        <authorList>
            <person name="Goeker M."/>
        </authorList>
    </citation>
    <scope>NUCLEOTIDE SEQUENCE [LARGE SCALE GENOMIC DNA]</scope>
    <source>
        <strain evidence="1 2">DSM 29128</strain>
    </source>
</reference>
<dbReference type="Gene3D" id="3.90.930.1">
    <property type="match status" value="1"/>
</dbReference>
<dbReference type="RefSeq" id="WP_100366735.1">
    <property type="nucleotide sequence ID" value="NZ_PGTY01000001.1"/>
</dbReference>
<proteinExistence type="predicted"/>
<dbReference type="AlphaFoldDB" id="A0A2M8WLP7"/>
<dbReference type="EMBL" id="PGTY01000001">
    <property type="protein sequence ID" value="PJI91851.1"/>
    <property type="molecule type" value="Genomic_DNA"/>
</dbReference>